<feature type="compositionally biased region" description="Gly residues" evidence="1">
    <location>
        <begin position="305"/>
        <end position="314"/>
    </location>
</feature>
<evidence type="ECO:0000256" key="1">
    <source>
        <dbReference type="SAM" id="MobiDB-lite"/>
    </source>
</evidence>
<keyword evidence="2" id="KW-0732">Signal</keyword>
<evidence type="ECO:0000256" key="2">
    <source>
        <dbReference type="SAM" id="SignalP"/>
    </source>
</evidence>
<feature type="signal peptide" evidence="2">
    <location>
        <begin position="1"/>
        <end position="20"/>
    </location>
</feature>
<keyword evidence="5" id="KW-1185">Reference proteome</keyword>
<organism evidence="4 5">
    <name type="scientific">Streptomyces gamaensis</name>
    <dbReference type="NCBI Taxonomy" id="1763542"/>
    <lineage>
        <taxon>Bacteria</taxon>
        <taxon>Bacillati</taxon>
        <taxon>Actinomycetota</taxon>
        <taxon>Actinomycetes</taxon>
        <taxon>Kitasatosporales</taxon>
        <taxon>Streptomycetaceae</taxon>
        <taxon>Streptomyces</taxon>
    </lineage>
</organism>
<dbReference type="InterPro" id="IPR046704">
    <property type="entry name" value="DUF6777"/>
</dbReference>
<feature type="domain" description="DUF6777" evidence="3">
    <location>
        <begin position="75"/>
        <end position="233"/>
    </location>
</feature>
<evidence type="ECO:0000259" key="3">
    <source>
        <dbReference type="Pfam" id="PF20568"/>
    </source>
</evidence>
<accession>A0ABW0Z3H8</accession>
<dbReference type="RefSeq" id="WP_390316920.1">
    <property type="nucleotide sequence ID" value="NZ_JBHSPB010000008.1"/>
</dbReference>
<comment type="caution">
    <text evidence="4">The sequence shown here is derived from an EMBL/GenBank/DDBJ whole genome shotgun (WGS) entry which is preliminary data.</text>
</comment>
<dbReference type="EMBL" id="JBHSPB010000008">
    <property type="protein sequence ID" value="MFC5721614.1"/>
    <property type="molecule type" value="Genomic_DNA"/>
</dbReference>
<gene>
    <name evidence="4" type="ORF">ACFP1Z_15695</name>
</gene>
<sequence length="504" mass="49740">MLTPRARAVRLRALVPPAVAALLLGTMLTGCDEASPAKAARLVLEAVGASGPHPFLSNPDSDLKGVRSAPAAASTAGDARGAFGGTRSTTQCDKALLIRELTKDPAEAAAWAKVRGVQVPRIADHINALTSVVLLHDTLVKNHNYQGEGRTSEYLSVLQTGMAVLVDAYGRPAVKCNCGNPLLEPDSDVDVGASQYVGARWDGFSAADVTVITPRPQEKGPMRQIPLVDPYERDTAFDRGTGTDGGQDSRAFHWNPPSPGTPKRSAGPGEEASSAPGGPAGSPAPPGSSGPPDAPAAPERSGSAGPPGAGGSSGRGEASGPAGSSGAGGSSGRGESSGPAGPSGAGGSSGRGEPSGRGEASGPAESSGPAGPSRPAGPSAPPKAPAGSVKPHPPATAGADDEPGRTPSRHAPYAPTGPVPSSAPSRAHPTRPPATGGPAPVPTDAAPRPPARTAAPERSADAVPRHSEPAAGKPSSEPAPHPPAGAGTHHEPRGPAHPTAPAAP</sequence>
<dbReference type="Proteomes" id="UP001596083">
    <property type="component" value="Unassembled WGS sequence"/>
</dbReference>
<dbReference type="Pfam" id="PF20568">
    <property type="entry name" value="DUF6777"/>
    <property type="match status" value="1"/>
</dbReference>
<feature type="compositionally biased region" description="Low complexity" evidence="1">
    <location>
        <begin position="265"/>
        <end position="277"/>
    </location>
</feature>
<feature type="compositionally biased region" description="Pro residues" evidence="1">
    <location>
        <begin position="282"/>
        <end position="295"/>
    </location>
</feature>
<protein>
    <submittedName>
        <fullName evidence="4">DUF6777 domain-containing protein</fullName>
    </submittedName>
</protein>
<dbReference type="PROSITE" id="PS51257">
    <property type="entry name" value="PROKAR_LIPOPROTEIN"/>
    <property type="match status" value="1"/>
</dbReference>
<feature type="compositionally biased region" description="Gly residues" evidence="1">
    <location>
        <begin position="323"/>
        <end position="332"/>
    </location>
</feature>
<feature type="compositionally biased region" description="Basic and acidic residues" evidence="1">
    <location>
        <begin position="458"/>
        <end position="468"/>
    </location>
</feature>
<evidence type="ECO:0000313" key="4">
    <source>
        <dbReference type="EMBL" id="MFC5721614.1"/>
    </source>
</evidence>
<feature type="compositionally biased region" description="Low complexity" evidence="1">
    <location>
        <begin position="357"/>
        <end position="377"/>
    </location>
</feature>
<feature type="compositionally biased region" description="Low complexity" evidence="1">
    <location>
        <begin position="433"/>
        <end position="457"/>
    </location>
</feature>
<feature type="region of interest" description="Disordered" evidence="1">
    <location>
        <begin position="212"/>
        <end position="504"/>
    </location>
</feature>
<proteinExistence type="predicted"/>
<name>A0ABW0Z3H8_9ACTN</name>
<feature type="compositionally biased region" description="Gly residues" evidence="1">
    <location>
        <begin position="341"/>
        <end position="355"/>
    </location>
</feature>
<evidence type="ECO:0000313" key="5">
    <source>
        <dbReference type="Proteomes" id="UP001596083"/>
    </source>
</evidence>
<reference evidence="5" key="1">
    <citation type="journal article" date="2019" name="Int. J. Syst. Evol. Microbiol.">
        <title>The Global Catalogue of Microorganisms (GCM) 10K type strain sequencing project: providing services to taxonomists for standard genome sequencing and annotation.</title>
        <authorList>
            <consortium name="The Broad Institute Genomics Platform"/>
            <consortium name="The Broad Institute Genome Sequencing Center for Infectious Disease"/>
            <person name="Wu L."/>
            <person name="Ma J."/>
        </authorList>
    </citation>
    <scope>NUCLEOTIDE SEQUENCE [LARGE SCALE GENOMIC DNA]</scope>
    <source>
        <strain evidence="5">CGMCC 4.7304</strain>
    </source>
</reference>
<feature type="chain" id="PRO_5046989863" evidence="2">
    <location>
        <begin position="21"/>
        <end position="504"/>
    </location>
</feature>